<reference evidence="10" key="1">
    <citation type="journal article" date="2020" name="Nature">
        <title>Giant virus diversity and host interactions through global metagenomics.</title>
        <authorList>
            <person name="Schulz F."/>
            <person name="Roux S."/>
            <person name="Paez-Espino D."/>
            <person name="Jungbluth S."/>
            <person name="Walsh D.A."/>
            <person name="Denef V.J."/>
            <person name="McMahon K.D."/>
            <person name="Konstantinidis K.T."/>
            <person name="Eloe-Fadrosh E.A."/>
            <person name="Kyrpides N.C."/>
            <person name="Woyke T."/>
        </authorList>
    </citation>
    <scope>NUCLEOTIDE SEQUENCE</scope>
    <source>
        <strain evidence="10">GVMAG-M-3300024258-28</strain>
    </source>
</reference>
<dbReference type="PROSITE" id="PS51278">
    <property type="entry name" value="GATASE_TYPE_2"/>
    <property type="match status" value="1"/>
</dbReference>
<evidence type="ECO:0000256" key="4">
    <source>
        <dbReference type="ARBA" id="ARBA00022576"/>
    </source>
</evidence>
<name>A0A6C0IMQ2_9ZZZZ</name>
<dbReference type="SUPFAM" id="SSF53697">
    <property type="entry name" value="SIS domain"/>
    <property type="match status" value="1"/>
</dbReference>
<dbReference type="InterPro" id="IPR017932">
    <property type="entry name" value="GATase_2_dom"/>
</dbReference>
<evidence type="ECO:0000256" key="6">
    <source>
        <dbReference type="ARBA" id="ARBA00022737"/>
    </source>
</evidence>
<feature type="domain" description="SIS" evidence="9">
    <location>
        <begin position="461"/>
        <end position="597"/>
    </location>
</feature>
<dbReference type="GO" id="GO:0006047">
    <property type="term" value="P:UDP-N-acetylglucosamine metabolic process"/>
    <property type="evidence" value="ECO:0007669"/>
    <property type="project" value="TreeGrafter"/>
</dbReference>
<dbReference type="SUPFAM" id="SSF56235">
    <property type="entry name" value="N-terminal nucleophile aminohydrolases (Ntn hydrolases)"/>
    <property type="match status" value="1"/>
</dbReference>
<dbReference type="GO" id="GO:0006002">
    <property type="term" value="P:fructose 6-phosphate metabolic process"/>
    <property type="evidence" value="ECO:0007669"/>
    <property type="project" value="TreeGrafter"/>
</dbReference>
<dbReference type="AlphaFoldDB" id="A0A6C0IMQ2"/>
<evidence type="ECO:0000256" key="5">
    <source>
        <dbReference type="ARBA" id="ARBA00022679"/>
    </source>
</evidence>
<evidence type="ECO:0000256" key="1">
    <source>
        <dbReference type="ARBA" id="ARBA00001031"/>
    </source>
</evidence>
<dbReference type="InterPro" id="IPR035466">
    <property type="entry name" value="GlmS/AgaS_SIS"/>
</dbReference>
<comment type="catalytic activity">
    <reaction evidence="1">
        <text>D-fructose 6-phosphate + L-glutamine = D-glucosamine 6-phosphate + L-glutamate</text>
        <dbReference type="Rhea" id="RHEA:13237"/>
        <dbReference type="ChEBI" id="CHEBI:29985"/>
        <dbReference type="ChEBI" id="CHEBI:58359"/>
        <dbReference type="ChEBI" id="CHEBI:58725"/>
        <dbReference type="ChEBI" id="CHEBI:61527"/>
        <dbReference type="EC" id="2.6.1.16"/>
    </reaction>
</comment>
<dbReference type="NCBIfam" id="NF001484">
    <property type="entry name" value="PRK00331.1"/>
    <property type="match status" value="1"/>
</dbReference>
<keyword evidence="5" id="KW-0808">Transferase</keyword>
<dbReference type="PANTHER" id="PTHR10937:SF0">
    <property type="entry name" value="GLUTAMINE--FRUCTOSE-6-PHOSPHATE TRANSAMINASE (ISOMERIZING)"/>
    <property type="match status" value="1"/>
</dbReference>
<feature type="domain" description="SIS" evidence="9">
    <location>
        <begin position="291"/>
        <end position="431"/>
    </location>
</feature>
<feature type="domain" description="Glutamine amidotransferase type-2" evidence="8">
    <location>
        <begin position="2"/>
        <end position="223"/>
    </location>
</feature>
<evidence type="ECO:0000256" key="7">
    <source>
        <dbReference type="ARBA" id="ARBA00022962"/>
    </source>
</evidence>
<keyword evidence="4" id="KW-0032">Aminotransferase</keyword>
<dbReference type="Gene3D" id="3.60.20.10">
    <property type="entry name" value="Glutamine Phosphoribosylpyrophosphate, subunit 1, domain 1"/>
    <property type="match status" value="1"/>
</dbReference>
<dbReference type="FunFam" id="3.60.20.10:FF:000006">
    <property type="entry name" value="Glutamine--fructose-6-phosphate aminotransferase [isomerizing]"/>
    <property type="match status" value="1"/>
</dbReference>
<accession>A0A6C0IMQ2</accession>
<dbReference type="FunFam" id="3.40.50.10490:FF:000036">
    <property type="entry name" value="Glutamine-fructose-6-phosphate transaminase (Isomerizing), variant"/>
    <property type="match status" value="1"/>
</dbReference>
<dbReference type="InterPro" id="IPR029055">
    <property type="entry name" value="Ntn_hydrolases_N"/>
</dbReference>
<dbReference type="Pfam" id="PF01380">
    <property type="entry name" value="SIS"/>
    <property type="match status" value="2"/>
</dbReference>
<dbReference type="Gene3D" id="3.40.50.10490">
    <property type="entry name" value="Glucose-6-phosphate isomerase like protein, domain 1"/>
    <property type="match status" value="2"/>
</dbReference>
<dbReference type="CDD" id="cd00714">
    <property type="entry name" value="GFAT"/>
    <property type="match status" value="1"/>
</dbReference>
<dbReference type="GO" id="GO:0004360">
    <property type="term" value="F:glutamine-fructose-6-phosphate transaminase (isomerizing) activity"/>
    <property type="evidence" value="ECO:0007669"/>
    <property type="project" value="UniProtKB-EC"/>
</dbReference>
<dbReference type="GO" id="GO:0097367">
    <property type="term" value="F:carbohydrate derivative binding"/>
    <property type="evidence" value="ECO:0007669"/>
    <property type="project" value="InterPro"/>
</dbReference>
<dbReference type="CDD" id="cd05008">
    <property type="entry name" value="SIS_GlmS_GlmD_1"/>
    <property type="match status" value="1"/>
</dbReference>
<evidence type="ECO:0000256" key="2">
    <source>
        <dbReference type="ARBA" id="ARBA00012916"/>
    </source>
</evidence>
<dbReference type="EMBL" id="MN740218">
    <property type="protein sequence ID" value="QHT94272.1"/>
    <property type="molecule type" value="Genomic_DNA"/>
</dbReference>
<protein>
    <recommendedName>
        <fullName evidence="3">Glutamine--fructose-6-phosphate aminotransferase [isomerizing]</fullName>
        <ecNumber evidence="2">2.6.1.16</ecNumber>
    </recommendedName>
</protein>
<evidence type="ECO:0000313" key="10">
    <source>
        <dbReference type="EMBL" id="QHT94272.1"/>
    </source>
</evidence>
<proteinExistence type="predicted"/>
<dbReference type="InterPro" id="IPR046348">
    <property type="entry name" value="SIS_dom_sf"/>
</dbReference>
<sequence>MCGIVAYIGNDNYFDYIVNGLKLLQNRGYDSAGISFLYNSFVETYKYASTDVNNSILLLEENIPTDKISNIAIGHTRWATHGQKNDANAHPHCDNNNCFHIVHNGIIENYQVLKNELLKEGFSFYSQTDTEIIAVLLSKYYSVNNDIEQSIQETVRRLQGTWALVIIHKDYPDNIWLTRNGSPLLLGINNDFAIIVSEQLAFNNSVKSYIIIENHDIINVSRSNGLITYTSKETYTLTNKKHDLIEIKPEDYPHWTLKEIMEQPHSIDRATNFGGRFYDNNSVRLGGLEQHKPKLLDCEHIILLGCGTSYHSCLWSTDIFKQLDIFNTVQLFDGAEFDIKDIPKKGKTCLVLCSQSGETKDLHRCVQIAKDYDLTTIGVVNVVDSLIARETDCGVYLNAGRENAVASTKSFTNMSVILSMVAIWFSQHKGTSITKRKNIIDAIRCLPFQIQKVCQNNQLRTYSRFLDKNTMFILGKDKEVAISKEGSLKIKEICYIHAEGYSSSALKHGPFALVENLLPIIILDIGEKNRNKNKNAYEELKSRNANIIYITDDEQPHVENFIKIEKNDIFGGLIANVCIQLIAYYKAISHNINPDYPRNLAKVVTVE</sequence>
<dbReference type="CDD" id="cd05009">
    <property type="entry name" value="SIS_GlmS_GlmD_2"/>
    <property type="match status" value="1"/>
</dbReference>
<evidence type="ECO:0000259" key="9">
    <source>
        <dbReference type="PROSITE" id="PS51464"/>
    </source>
</evidence>
<keyword evidence="6" id="KW-0677">Repeat</keyword>
<dbReference type="GO" id="GO:0006487">
    <property type="term" value="P:protein N-linked glycosylation"/>
    <property type="evidence" value="ECO:0007669"/>
    <property type="project" value="TreeGrafter"/>
</dbReference>
<dbReference type="PANTHER" id="PTHR10937">
    <property type="entry name" value="GLUCOSAMINE--FRUCTOSE-6-PHOSPHATE AMINOTRANSFERASE, ISOMERIZING"/>
    <property type="match status" value="1"/>
</dbReference>
<dbReference type="PROSITE" id="PS51464">
    <property type="entry name" value="SIS"/>
    <property type="match status" value="2"/>
</dbReference>
<dbReference type="InterPro" id="IPR047084">
    <property type="entry name" value="GFAT_N"/>
</dbReference>
<dbReference type="NCBIfam" id="TIGR01135">
    <property type="entry name" value="glmS"/>
    <property type="match status" value="1"/>
</dbReference>
<dbReference type="Pfam" id="PF13522">
    <property type="entry name" value="GATase_6"/>
    <property type="match status" value="1"/>
</dbReference>
<evidence type="ECO:0000259" key="8">
    <source>
        <dbReference type="PROSITE" id="PS51278"/>
    </source>
</evidence>
<evidence type="ECO:0000256" key="3">
    <source>
        <dbReference type="ARBA" id="ARBA00016090"/>
    </source>
</evidence>
<organism evidence="10">
    <name type="scientific">viral metagenome</name>
    <dbReference type="NCBI Taxonomy" id="1070528"/>
    <lineage>
        <taxon>unclassified sequences</taxon>
        <taxon>metagenomes</taxon>
        <taxon>organismal metagenomes</taxon>
    </lineage>
</organism>
<keyword evidence="7" id="KW-0315">Glutamine amidotransferase</keyword>
<dbReference type="EC" id="2.6.1.16" evidence="2"/>
<dbReference type="InterPro" id="IPR001347">
    <property type="entry name" value="SIS_dom"/>
</dbReference>
<dbReference type="InterPro" id="IPR035490">
    <property type="entry name" value="GlmS/FrlB_SIS"/>
</dbReference>
<dbReference type="InterPro" id="IPR005855">
    <property type="entry name" value="GFAT"/>
</dbReference>